<keyword evidence="1" id="KW-1133">Transmembrane helix</keyword>
<proteinExistence type="predicted"/>
<dbReference type="EMBL" id="JBHMBS010000053">
    <property type="protein sequence ID" value="MFB9682282.1"/>
    <property type="molecule type" value="Genomic_DNA"/>
</dbReference>
<keyword evidence="1" id="KW-0472">Membrane</keyword>
<gene>
    <name evidence="2" type="ORF">ACFFRH_43025</name>
</gene>
<accession>A0ABV5TT35</accession>
<comment type="caution">
    <text evidence="2">The sequence shown here is derived from an EMBL/GenBank/DDBJ whole genome shotgun (WGS) entry which is preliminary data.</text>
</comment>
<evidence type="ECO:0000313" key="3">
    <source>
        <dbReference type="Proteomes" id="UP001589610"/>
    </source>
</evidence>
<keyword evidence="3" id="KW-1185">Reference proteome</keyword>
<evidence type="ECO:0000256" key="1">
    <source>
        <dbReference type="SAM" id="Phobius"/>
    </source>
</evidence>
<name>A0ABV5TT35_9ACTN</name>
<reference evidence="2 3" key="1">
    <citation type="submission" date="2024-09" db="EMBL/GenBank/DDBJ databases">
        <authorList>
            <person name="Sun Q."/>
            <person name="Mori K."/>
        </authorList>
    </citation>
    <scope>NUCLEOTIDE SEQUENCE [LARGE SCALE GENOMIC DNA]</scope>
    <source>
        <strain evidence="2 3">JCM 3028</strain>
    </source>
</reference>
<feature type="transmembrane region" description="Helical" evidence="1">
    <location>
        <begin position="51"/>
        <end position="68"/>
    </location>
</feature>
<evidence type="ECO:0000313" key="2">
    <source>
        <dbReference type="EMBL" id="MFB9682282.1"/>
    </source>
</evidence>
<dbReference type="Proteomes" id="UP001589610">
    <property type="component" value="Unassembled WGS sequence"/>
</dbReference>
<protein>
    <submittedName>
        <fullName evidence="2">Uncharacterized protein</fullName>
    </submittedName>
</protein>
<organism evidence="2 3">
    <name type="scientific">Streptosporangium vulgare</name>
    <dbReference type="NCBI Taxonomy" id="46190"/>
    <lineage>
        <taxon>Bacteria</taxon>
        <taxon>Bacillati</taxon>
        <taxon>Actinomycetota</taxon>
        <taxon>Actinomycetes</taxon>
        <taxon>Streptosporangiales</taxon>
        <taxon>Streptosporangiaceae</taxon>
        <taxon>Streptosporangium</taxon>
    </lineage>
</organism>
<keyword evidence="1" id="KW-0812">Transmembrane</keyword>
<feature type="transmembrane region" description="Helical" evidence="1">
    <location>
        <begin position="12"/>
        <end position="31"/>
    </location>
</feature>
<sequence length="75" mass="8242">MTVHQMRKELALMFVVMSVTVAVVGFCTALVFKNFSLPDAFVATLDMGQSLMIALLATFLGFTVGRLFRFMKSGS</sequence>